<feature type="compositionally biased region" description="Acidic residues" evidence="1">
    <location>
        <begin position="966"/>
        <end position="981"/>
    </location>
</feature>
<organism evidence="2 3">
    <name type="scientific">Pyrrhoderma noxium</name>
    <dbReference type="NCBI Taxonomy" id="2282107"/>
    <lineage>
        <taxon>Eukaryota</taxon>
        <taxon>Fungi</taxon>
        <taxon>Dikarya</taxon>
        <taxon>Basidiomycota</taxon>
        <taxon>Agaricomycotina</taxon>
        <taxon>Agaricomycetes</taxon>
        <taxon>Hymenochaetales</taxon>
        <taxon>Hymenochaetaceae</taxon>
        <taxon>Pyrrhoderma</taxon>
    </lineage>
</organism>
<protein>
    <submittedName>
        <fullName evidence="2">Uncharacterized protein</fullName>
    </submittedName>
</protein>
<dbReference type="InParanoid" id="A0A286UPI6"/>
<feature type="compositionally biased region" description="Basic and acidic residues" evidence="1">
    <location>
        <begin position="983"/>
        <end position="995"/>
    </location>
</feature>
<feature type="region of interest" description="Disordered" evidence="1">
    <location>
        <begin position="644"/>
        <end position="677"/>
    </location>
</feature>
<dbReference type="OrthoDB" id="16851at2759"/>
<feature type="region of interest" description="Disordered" evidence="1">
    <location>
        <begin position="320"/>
        <end position="351"/>
    </location>
</feature>
<evidence type="ECO:0000313" key="2">
    <source>
        <dbReference type="EMBL" id="PAV21480.1"/>
    </source>
</evidence>
<proteinExistence type="predicted"/>
<feature type="compositionally biased region" description="Low complexity" evidence="1">
    <location>
        <begin position="647"/>
        <end position="666"/>
    </location>
</feature>
<keyword evidence="3" id="KW-1185">Reference proteome</keyword>
<feature type="region of interest" description="Disordered" evidence="1">
    <location>
        <begin position="1"/>
        <end position="24"/>
    </location>
</feature>
<feature type="region of interest" description="Disordered" evidence="1">
    <location>
        <begin position="66"/>
        <end position="106"/>
    </location>
</feature>
<accession>A0A286UPI6</accession>
<dbReference type="STRING" id="2282107.A0A286UPI6"/>
<sequence>MSEIAGLGGPIRMDPLPSSSLNMAPRTSRVRSITLADVEPGQDVQRTKRARLSQQTEFDSSLLLDSNKDIGSETNGLKSRDAVESVQTEDLKQNGPGTTNATDAPGLVSVIETIGVLPLSDEDKIERRSAEQVSPQPDPPSTLMTLLDSNISDPICTDDSGVSDQTLSSLSASGSSLSVSANSLQDESQVLDSSMVELADLLDFTSFQHPCSPESQEFNKDIHTKIYLRMSDLARTLIHDYQLVIQTPRKQKGSLISKFFATFKGEKSKVPVKDEELYELLEVECYLKSAGHMDPFAHATAEQSISGRWYFHRTPQRVSANLSSPSDIAPQTADHSSKTEAPSQTAAGGFRGGTRKGLDLTFGAPVIHSSAPKSDLKVDSQNIDMPIPRGGVLIRSMRRISDGSVISGPSLVVDEILRICGAGSIAKLVEEELCGNLNSLMPHSNSKCSIFFRHRPPELRRKPIVHHSPRVGLDLSQVQEVFSSTNPRVVFIQKPYRFFIQPTSLTANGRSQTFLGLYRLLRSAEIIGEKGVRGEVARLTGLSDSCVQKYAEAYLAGLEDQTVKISDFLGKSGKGVGSSPPASCIFFLVSSISSSLSTDFLLGNGNVIEEEAPVRLSDLVRTAETSRLRRRGAISGAHRARLSNTLTAVQAQPQSQTTQTTSRTSAPLSAPNANGGQWSAAVGSTVSAYPWATSGATPFGSSLIVPGNEADDDSGKTDDGVGDGEGYAIYCGAESPEFGTDEPYRVSPLPQPLPFTPSPFATFTSSATSLSYDSERRTMKNRTSTGCGALIHAHASPRARHGTWAARGEAGSAVVPMDKCYFSRGGQPKQFACGCRWHGVGCAKCGNALGHIYVPCQAVNSTRASNPISSSTSPSSQCHYTFYADAVSSDPDFSFPPAALARHHSHSSTNNTRGSGATGVSGLGNPDFTSSYLPVGEYAYNYGTNTNSGGTIFSPAGFYGYAEQGDAEGENEQDFDSEPDFDSNSRRREREDKPPADSMGTNGTSNSGRTLMLWPARFHISILCELLITYRSK</sequence>
<name>A0A286UPI6_9AGAM</name>
<gene>
    <name evidence="2" type="ORF">PNOK_0410700</name>
</gene>
<reference evidence="2 3" key="1">
    <citation type="journal article" date="2017" name="Mol. Ecol.">
        <title>Comparative and population genomic landscape of Phellinus noxius: A hypervariable fungus causing root rot in trees.</title>
        <authorList>
            <person name="Chung C.L."/>
            <person name="Lee T.J."/>
            <person name="Akiba M."/>
            <person name="Lee H.H."/>
            <person name="Kuo T.H."/>
            <person name="Liu D."/>
            <person name="Ke H.M."/>
            <person name="Yokoi T."/>
            <person name="Roa M.B."/>
            <person name="Lu M.J."/>
            <person name="Chang Y.Y."/>
            <person name="Ann P.J."/>
            <person name="Tsai J.N."/>
            <person name="Chen C.Y."/>
            <person name="Tzean S.S."/>
            <person name="Ota Y."/>
            <person name="Hattori T."/>
            <person name="Sahashi N."/>
            <person name="Liou R.F."/>
            <person name="Kikuchi T."/>
            <person name="Tsai I.J."/>
        </authorList>
    </citation>
    <scope>NUCLEOTIDE SEQUENCE [LARGE SCALE GENOMIC DNA]</scope>
    <source>
        <strain evidence="2 3">FFPRI411160</strain>
    </source>
</reference>
<dbReference type="AlphaFoldDB" id="A0A286UPI6"/>
<feature type="region of interest" description="Disordered" evidence="1">
    <location>
        <begin position="966"/>
        <end position="1006"/>
    </location>
</feature>
<feature type="region of interest" description="Disordered" evidence="1">
    <location>
        <begin position="700"/>
        <end position="726"/>
    </location>
</feature>
<dbReference type="EMBL" id="NBII01000003">
    <property type="protein sequence ID" value="PAV21480.1"/>
    <property type="molecule type" value="Genomic_DNA"/>
</dbReference>
<feature type="region of interest" description="Disordered" evidence="1">
    <location>
        <begin position="899"/>
        <end position="923"/>
    </location>
</feature>
<evidence type="ECO:0000256" key="1">
    <source>
        <dbReference type="SAM" id="MobiDB-lite"/>
    </source>
</evidence>
<dbReference type="Proteomes" id="UP000217199">
    <property type="component" value="Unassembled WGS sequence"/>
</dbReference>
<comment type="caution">
    <text evidence="2">The sequence shown here is derived from an EMBL/GenBank/DDBJ whole genome shotgun (WGS) entry which is preliminary data.</text>
</comment>
<evidence type="ECO:0000313" key="3">
    <source>
        <dbReference type="Proteomes" id="UP000217199"/>
    </source>
</evidence>